<feature type="compositionally biased region" description="Acidic residues" evidence="1">
    <location>
        <begin position="97"/>
        <end position="119"/>
    </location>
</feature>
<dbReference type="GeneID" id="40312427"/>
<evidence type="ECO:0000313" key="3">
    <source>
        <dbReference type="Proteomes" id="UP000224006"/>
    </source>
</evidence>
<feature type="region of interest" description="Disordered" evidence="1">
    <location>
        <begin position="1"/>
        <end position="34"/>
    </location>
</feature>
<dbReference type="OrthoDB" id="328840at2759"/>
<feature type="region of interest" description="Disordered" evidence="1">
    <location>
        <begin position="81"/>
        <end position="121"/>
    </location>
</feature>
<reference evidence="2 3" key="1">
    <citation type="submission" date="2017-09" db="EMBL/GenBank/DDBJ databases">
        <title>Genome sequencing of Besnoitia besnoiti strain Bb-Ger1.</title>
        <authorList>
            <person name="Schares G."/>
            <person name="Venepally P."/>
            <person name="Lorenzi H.A."/>
        </authorList>
    </citation>
    <scope>NUCLEOTIDE SEQUENCE [LARGE SCALE GENOMIC DNA]</scope>
    <source>
        <strain evidence="2 3">Bb-Ger1</strain>
    </source>
</reference>
<dbReference type="VEuPathDB" id="ToxoDB:BESB_075010"/>
<comment type="caution">
    <text evidence="2">The sequence shown here is derived from an EMBL/GenBank/DDBJ whole genome shotgun (WGS) entry which is preliminary data.</text>
</comment>
<sequence>MMAGAQAGEEPVEAGTCGDVALDQARKESLPEATQEELIAEAACEDLILAALEESAEQAASPPLQTKKSVRILEPARRSAAFDLETPEGRPSLAFGPEDEEAEAAVQGDEGDEVEDSEFDVANQRRRVSYLQYFGLAPTPQEDEAEEQDGDAEQGVKSPRQREHRKSSAVSILFDAGVFNHWTDIYQTNRACQPVLLKKLPLRVEAVDGGEPPVVVGTRDFWVACHAHGKSCYGPAPAPCDDWPMQDRLGVVIKPQNQLIYRAPNQNSTATLQVYPIYTDVKGERFIRLGEPDATAFWQKAP</sequence>
<evidence type="ECO:0000256" key="1">
    <source>
        <dbReference type="SAM" id="MobiDB-lite"/>
    </source>
</evidence>
<accession>A0A2A9M8X2</accession>
<name>A0A2A9M8X2_BESBE</name>
<dbReference type="AlphaFoldDB" id="A0A2A9M8X2"/>
<feature type="region of interest" description="Disordered" evidence="1">
    <location>
        <begin position="140"/>
        <end position="164"/>
    </location>
</feature>
<feature type="compositionally biased region" description="Acidic residues" evidence="1">
    <location>
        <begin position="141"/>
        <end position="152"/>
    </location>
</feature>
<dbReference type="EMBL" id="NWUJ01000007">
    <property type="protein sequence ID" value="PFH34349.1"/>
    <property type="molecule type" value="Genomic_DNA"/>
</dbReference>
<gene>
    <name evidence="2" type="ORF">BESB_075010</name>
</gene>
<proteinExistence type="predicted"/>
<evidence type="ECO:0000313" key="2">
    <source>
        <dbReference type="EMBL" id="PFH34349.1"/>
    </source>
</evidence>
<dbReference type="KEGG" id="bbes:BESB_075010"/>
<dbReference type="RefSeq" id="XP_029218358.1">
    <property type="nucleotide sequence ID" value="XM_029365874.1"/>
</dbReference>
<protein>
    <submittedName>
        <fullName evidence="2">Uncharacterized protein</fullName>
    </submittedName>
</protein>
<keyword evidence="3" id="KW-1185">Reference proteome</keyword>
<dbReference type="Proteomes" id="UP000224006">
    <property type="component" value="Unassembled WGS sequence"/>
</dbReference>
<organism evidence="2 3">
    <name type="scientific">Besnoitia besnoiti</name>
    <name type="common">Apicomplexan protozoan</name>
    <dbReference type="NCBI Taxonomy" id="94643"/>
    <lineage>
        <taxon>Eukaryota</taxon>
        <taxon>Sar</taxon>
        <taxon>Alveolata</taxon>
        <taxon>Apicomplexa</taxon>
        <taxon>Conoidasida</taxon>
        <taxon>Coccidia</taxon>
        <taxon>Eucoccidiorida</taxon>
        <taxon>Eimeriorina</taxon>
        <taxon>Sarcocystidae</taxon>
        <taxon>Besnoitia</taxon>
    </lineage>
</organism>